<proteinExistence type="inferred from homology"/>
<dbReference type="Proteomes" id="UP000752012">
    <property type="component" value="Unassembled WGS sequence"/>
</dbReference>
<dbReference type="InterPro" id="IPR036590">
    <property type="entry name" value="SRAP-like"/>
</dbReference>
<keyword evidence="4 8" id="KW-0378">Hydrolase</keyword>
<comment type="similarity">
    <text evidence="1 8">Belongs to the SOS response-associated peptidase family.</text>
</comment>
<dbReference type="SUPFAM" id="SSF143081">
    <property type="entry name" value="BB1717-like"/>
    <property type="match status" value="1"/>
</dbReference>
<dbReference type="GO" id="GO:0003697">
    <property type="term" value="F:single-stranded DNA binding"/>
    <property type="evidence" value="ECO:0007669"/>
    <property type="project" value="InterPro"/>
</dbReference>
<accession>A0A969TYJ5</accession>
<dbReference type="GO" id="GO:0106300">
    <property type="term" value="P:protein-DNA covalent cross-linking repair"/>
    <property type="evidence" value="ECO:0007669"/>
    <property type="project" value="InterPro"/>
</dbReference>
<sequence>MCGRFTFLIDEDELMRLYGLEYVPELEQSYNTAPSQQITAIVHDGEKNRAGKLRWGLVPSFAKDEKIGWKMINARSETVHEKPSFKKLFYKRRCIIPADSFYEWKREKNEKLPYRIRLSEEPVMSLAGLWDRWEAPDGSIVQSCTILTTEANSLMADIHDRMPVILDEAARSVWLDRSVQDTEQLRGLFMPYPAEKMEAYRVPQIVNSPKHNGPECIEPAG</sequence>
<dbReference type="PANTHER" id="PTHR13604:SF0">
    <property type="entry name" value="ABASIC SITE PROCESSING PROTEIN HMCES"/>
    <property type="match status" value="1"/>
</dbReference>
<dbReference type="EC" id="3.4.-.-" evidence="8"/>
<protein>
    <recommendedName>
        <fullName evidence="8">Abasic site processing protein</fullName>
        <ecNumber evidence="8">3.4.-.-</ecNumber>
    </recommendedName>
</protein>
<evidence type="ECO:0000256" key="5">
    <source>
        <dbReference type="ARBA" id="ARBA00023124"/>
    </source>
</evidence>
<dbReference type="EMBL" id="JAATHJ010000043">
    <property type="protein sequence ID" value="NJP39234.1"/>
    <property type="molecule type" value="Genomic_DNA"/>
</dbReference>
<dbReference type="Pfam" id="PF02586">
    <property type="entry name" value="SRAP"/>
    <property type="match status" value="1"/>
</dbReference>
<keyword evidence="7" id="KW-0456">Lyase</keyword>
<dbReference type="AlphaFoldDB" id="A0A969TYJ5"/>
<evidence type="ECO:0000256" key="7">
    <source>
        <dbReference type="ARBA" id="ARBA00023239"/>
    </source>
</evidence>
<evidence type="ECO:0000313" key="10">
    <source>
        <dbReference type="Proteomes" id="UP000752012"/>
    </source>
</evidence>
<dbReference type="InterPro" id="IPR003738">
    <property type="entry name" value="SRAP"/>
</dbReference>
<keyword evidence="5" id="KW-0190">Covalent protein-DNA linkage</keyword>
<dbReference type="GO" id="GO:0016829">
    <property type="term" value="F:lyase activity"/>
    <property type="evidence" value="ECO:0007669"/>
    <property type="project" value="UniProtKB-KW"/>
</dbReference>
<evidence type="ECO:0000256" key="1">
    <source>
        <dbReference type="ARBA" id="ARBA00008136"/>
    </source>
</evidence>
<evidence type="ECO:0000313" key="9">
    <source>
        <dbReference type="EMBL" id="NJP39234.1"/>
    </source>
</evidence>
<organism evidence="9 10">
    <name type="scientific">Alkalicoccus luteus</name>
    <dbReference type="NCBI Taxonomy" id="1237094"/>
    <lineage>
        <taxon>Bacteria</taxon>
        <taxon>Bacillati</taxon>
        <taxon>Bacillota</taxon>
        <taxon>Bacilli</taxon>
        <taxon>Bacillales</taxon>
        <taxon>Bacillaceae</taxon>
        <taxon>Alkalicoccus</taxon>
    </lineage>
</organism>
<dbReference type="GO" id="GO:0006508">
    <property type="term" value="P:proteolysis"/>
    <property type="evidence" value="ECO:0007669"/>
    <property type="project" value="UniProtKB-KW"/>
</dbReference>
<dbReference type="Gene3D" id="3.90.1680.10">
    <property type="entry name" value="SOS response associated peptidase-like"/>
    <property type="match status" value="1"/>
</dbReference>
<evidence type="ECO:0000256" key="3">
    <source>
        <dbReference type="ARBA" id="ARBA00022763"/>
    </source>
</evidence>
<name>A0A969TYJ5_9BACI</name>
<comment type="caution">
    <text evidence="9">The sequence shown here is derived from an EMBL/GenBank/DDBJ whole genome shotgun (WGS) entry which is preliminary data.</text>
</comment>
<reference evidence="9 10" key="1">
    <citation type="submission" date="2020-03" db="EMBL/GenBank/DDBJ databases">
        <title>Assessment of the enzymatic potential of alkaline-tolerant lipase obtained from Bacillus luteus H11 (technogenic soil) for the bioremediation of saline soils contaminated with petroleum substances.</title>
        <authorList>
            <person name="Kalwasinska A."/>
        </authorList>
    </citation>
    <scope>NUCLEOTIDE SEQUENCE [LARGE SCALE GENOMIC DNA]</scope>
    <source>
        <strain evidence="9 10">H11</strain>
    </source>
</reference>
<dbReference type="GO" id="GO:0008233">
    <property type="term" value="F:peptidase activity"/>
    <property type="evidence" value="ECO:0007669"/>
    <property type="project" value="UniProtKB-KW"/>
</dbReference>
<evidence type="ECO:0000256" key="8">
    <source>
        <dbReference type="RuleBase" id="RU364100"/>
    </source>
</evidence>
<keyword evidence="2 8" id="KW-0645">Protease</keyword>
<keyword evidence="6" id="KW-0238">DNA-binding</keyword>
<keyword evidence="10" id="KW-1185">Reference proteome</keyword>
<keyword evidence="3" id="KW-0227">DNA damage</keyword>
<evidence type="ECO:0000256" key="6">
    <source>
        <dbReference type="ARBA" id="ARBA00023125"/>
    </source>
</evidence>
<gene>
    <name evidence="9" type="ORF">HCN83_16815</name>
</gene>
<dbReference type="PANTHER" id="PTHR13604">
    <property type="entry name" value="DC12-RELATED"/>
    <property type="match status" value="1"/>
</dbReference>
<evidence type="ECO:0000256" key="4">
    <source>
        <dbReference type="ARBA" id="ARBA00022801"/>
    </source>
</evidence>
<evidence type="ECO:0000256" key="2">
    <source>
        <dbReference type="ARBA" id="ARBA00022670"/>
    </source>
</evidence>
<dbReference type="RefSeq" id="WP_168009461.1">
    <property type="nucleotide sequence ID" value="NZ_JAATHJ010000043.1"/>
</dbReference>